<feature type="transmembrane region" description="Helical" evidence="1">
    <location>
        <begin position="43"/>
        <end position="64"/>
    </location>
</feature>
<keyword evidence="3" id="KW-1185">Reference proteome</keyword>
<accession>A0ABW1VL77</accession>
<reference evidence="3" key="1">
    <citation type="journal article" date="2019" name="Int. J. Syst. Evol. Microbiol.">
        <title>The Global Catalogue of Microorganisms (GCM) 10K type strain sequencing project: providing services to taxonomists for standard genome sequencing and annotation.</title>
        <authorList>
            <consortium name="The Broad Institute Genomics Platform"/>
            <consortium name="The Broad Institute Genome Sequencing Center for Infectious Disease"/>
            <person name="Wu L."/>
            <person name="Ma J."/>
        </authorList>
    </citation>
    <scope>NUCLEOTIDE SEQUENCE [LARGE SCALE GENOMIC DNA]</scope>
    <source>
        <strain evidence="3">CCUG 43304</strain>
    </source>
</reference>
<gene>
    <name evidence="2" type="ORF">ACFQB0_15145</name>
</gene>
<protein>
    <recommendedName>
        <fullName evidence="4">Integral membrane protein</fullName>
    </recommendedName>
</protein>
<keyword evidence="1" id="KW-1133">Transmembrane helix</keyword>
<evidence type="ECO:0000313" key="2">
    <source>
        <dbReference type="EMBL" id="MFC6357445.1"/>
    </source>
</evidence>
<evidence type="ECO:0008006" key="4">
    <source>
        <dbReference type="Google" id="ProtNLM"/>
    </source>
</evidence>
<comment type="caution">
    <text evidence="2">The sequence shown here is derived from an EMBL/GenBank/DDBJ whole genome shotgun (WGS) entry which is preliminary data.</text>
</comment>
<organism evidence="2 3">
    <name type="scientific">Luethyella okanaganae</name>
    <dbReference type="NCBI Taxonomy" id="69372"/>
    <lineage>
        <taxon>Bacteria</taxon>
        <taxon>Bacillati</taxon>
        <taxon>Actinomycetota</taxon>
        <taxon>Actinomycetes</taxon>
        <taxon>Micrococcales</taxon>
        <taxon>Microbacteriaceae</taxon>
        <taxon>Luethyella</taxon>
    </lineage>
</organism>
<evidence type="ECO:0000313" key="3">
    <source>
        <dbReference type="Proteomes" id="UP001596306"/>
    </source>
</evidence>
<dbReference type="Proteomes" id="UP001596306">
    <property type="component" value="Unassembled WGS sequence"/>
</dbReference>
<dbReference type="EMBL" id="JBHSTP010000004">
    <property type="protein sequence ID" value="MFC6357445.1"/>
    <property type="molecule type" value="Genomic_DNA"/>
</dbReference>
<keyword evidence="1" id="KW-0812">Transmembrane</keyword>
<keyword evidence="1" id="KW-0472">Membrane</keyword>
<sequence length="72" mass="7605">MTASSDLDAEGTTTPRAYGWAMLLASLPVAVIGVTFIVNVAGWWSYVTGAITLVGAVLLIYFGVKGLSRRVE</sequence>
<evidence type="ECO:0000256" key="1">
    <source>
        <dbReference type="SAM" id="Phobius"/>
    </source>
</evidence>
<feature type="transmembrane region" description="Helical" evidence="1">
    <location>
        <begin position="17"/>
        <end position="37"/>
    </location>
</feature>
<proteinExistence type="predicted"/>
<dbReference type="RefSeq" id="WP_386733263.1">
    <property type="nucleotide sequence ID" value="NZ_JBHSTP010000004.1"/>
</dbReference>
<name>A0ABW1VL77_9MICO</name>